<gene>
    <name evidence="13" type="ORF">HCN44_011164</name>
</gene>
<evidence type="ECO:0000256" key="7">
    <source>
        <dbReference type="ARBA" id="ARBA00023157"/>
    </source>
</evidence>
<feature type="domain" description="Lipase" evidence="12">
    <location>
        <begin position="39"/>
        <end position="249"/>
    </location>
</feature>
<feature type="active site" description="Nucleophile" evidence="8">
    <location>
        <position position="316"/>
    </location>
</feature>
<dbReference type="GO" id="GO:0005615">
    <property type="term" value="C:extracellular space"/>
    <property type="evidence" value="ECO:0007669"/>
    <property type="project" value="TreeGrafter"/>
</dbReference>
<dbReference type="PANTHER" id="PTHR11610">
    <property type="entry name" value="LIPASE"/>
    <property type="match status" value="1"/>
</dbReference>
<evidence type="ECO:0000256" key="3">
    <source>
        <dbReference type="ARBA" id="ARBA00010701"/>
    </source>
</evidence>
<feature type="chain" id="PRO_5032904433" description="phospholipase A1" evidence="11">
    <location>
        <begin position="25"/>
        <end position="468"/>
    </location>
</feature>
<evidence type="ECO:0000256" key="9">
    <source>
        <dbReference type="PIRSR" id="PIRSR000865-2"/>
    </source>
</evidence>
<evidence type="ECO:0000313" key="13">
    <source>
        <dbReference type="EMBL" id="KAF7993895.1"/>
    </source>
</evidence>
<proteinExistence type="inferred from homology"/>
<dbReference type="InterPro" id="IPR016272">
    <property type="entry name" value="Lipase_LIPH"/>
</dbReference>
<dbReference type="InterPro" id="IPR000734">
    <property type="entry name" value="TAG_lipase"/>
</dbReference>
<feature type="binding site" evidence="9">
    <location>
        <position position="206"/>
    </location>
    <ligand>
        <name>Ca(2+)</name>
        <dbReference type="ChEBI" id="CHEBI:29108"/>
    </ligand>
</feature>
<comment type="similarity">
    <text evidence="3 10">Belongs to the AB hydrolase superfamily. Lipase family.</text>
</comment>
<dbReference type="InterPro" id="IPR013818">
    <property type="entry name" value="Lipase"/>
</dbReference>
<keyword evidence="7" id="KW-1015">Disulfide bond</keyword>
<protein>
    <recommendedName>
        <fullName evidence="4">phospholipase A1</fullName>
        <ecNumber evidence="4">3.1.1.32</ecNumber>
    </recommendedName>
</protein>
<evidence type="ECO:0000256" key="4">
    <source>
        <dbReference type="ARBA" id="ARBA00013179"/>
    </source>
</evidence>
<dbReference type="EMBL" id="JACMRX010000003">
    <property type="protein sequence ID" value="KAF7993895.1"/>
    <property type="molecule type" value="Genomic_DNA"/>
</dbReference>
<sequence length="468" mass="51148">MISKLEFFLNIIIIYGVLLIGVKSAGETKSNDQDSSEYIRQVNPEYADKIQIKVYTGKSNNTANVTNIPITDPAKIYQNVNKTKPLVYYAHGYTSGPSDESVQTIIEAHLKRGSDNIFIIDWSKLASGEYNVVLGRIKSISKIIARSFDEVVKLGLNIEKFHFVGHSMGAQIAGFVGKYSDNSIPRITGLDPALPGFYHTGFGHIDKDSARFVDIIHTDGGHYGVMSDTGTVDFYANGGHRPQPGCESLDQLVPPNAYLKRGSDNIFIVDWSKLASGDYNVVLGRIKDVSKIIARSLDEVVKLGLDIEKFHFIGHSMGAQIAGFVGKYSNNLIPRITGLDPAFPGFYNQGIGHIDKNSARFVDIIHTDAGDYGAPSNTGTVDFYANGGHNPQPGCGPPRLSLEPSDSCSHEKAPAYYAQTINNNKIFTATKCFSYGLYKLGLCNLNKKVPVGYATPTDIAGSYYFKTV</sequence>
<evidence type="ECO:0000313" key="14">
    <source>
        <dbReference type="Proteomes" id="UP000639338"/>
    </source>
</evidence>
<keyword evidence="11" id="KW-0732">Signal</keyword>
<keyword evidence="14" id="KW-1185">Reference proteome</keyword>
<keyword evidence="9" id="KW-0479">Metal-binding</keyword>
<organism evidence="13 14">
    <name type="scientific">Aphidius gifuensis</name>
    <name type="common">Parasitoid wasp</name>
    <dbReference type="NCBI Taxonomy" id="684658"/>
    <lineage>
        <taxon>Eukaryota</taxon>
        <taxon>Metazoa</taxon>
        <taxon>Ecdysozoa</taxon>
        <taxon>Arthropoda</taxon>
        <taxon>Hexapoda</taxon>
        <taxon>Insecta</taxon>
        <taxon>Pterygota</taxon>
        <taxon>Neoptera</taxon>
        <taxon>Endopterygota</taxon>
        <taxon>Hymenoptera</taxon>
        <taxon>Apocrita</taxon>
        <taxon>Ichneumonoidea</taxon>
        <taxon>Braconidae</taxon>
        <taxon>Aphidiinae</taxon>
        <taxon>Aphidius</taxon>
    </lineage>
</organism>
<feature type="domain" description="Lipase" evidence="12">
    <location>
        <begin position="259"/>
        <end position="444"/>
    </location>
</feature>
<dbReference type="Pfam" id="PF00151">
    <property type="entry name" value="Lipase"/>
    <property type="match status" value="2"/>
</dbReference>
<dbReference type="SUPFAM" id="SSF53474">
    <property type="entry name" value="alpha/beta-Hydrolases"/>
    <property type="match status" value="2"/>
</dbReference>
<evidence type="ECO:0000256" key="10">
    <source>
        <dbReference type="RuleBase" id="RU004262"/>
    </source>
</evidence>
<dbReference type="PRINTS" id="PR00821">
    <property type="entry name" value="TAGLIPASE"/>
</dbReference>
<evidence type="ECO:0000259" key="12">
    <source>
        <dbReference type="Pfam" id="PF00151"/>
    </source>
</evidence>
<dbReference type="GO" id="GO:0008970">
    <property type="term" value="F:phospholipase A1 activity"/>
    <property type="evidence" value="ECO:0007669"/>
    <property type="project" value="UniProtKB-EC"/>
</dbReference>
<feature type="signal peptide" evidence="11">
    <location>
        <begin position="1"/>
        <end position="24"/>
    </location>
</feature>
<feature type="active site" description="Charge relay system" evidence="8">
    <location>
        <position position="340"/>
    </location>
</feature>
<keyword evidence="6" id="KW-0378">Hydrolase</keyword>
<accession>A0A834XXD7</accession>
<comment type="caution">
    <text evidence="13">The sequence shown here is derived from an EMBL/GenBank/DDBJ whole genome shotgun (WGS) entry which is preliminary data.</text>
</comment>
<name>A0A834XXD7_APHGI</name>
<dbReference type="AlphaFoldDB" id="A0A834XXD7"/>
<evidence type="ECO:0000256" key="1">
    <source>
        <dbReference type="ARBA" id="ARBA00000111"/>
    </source>
</evidence>
<evidence type="ECO:0000256" key="6">
    <source>
        <dbReference type="ARBA" id="ARBA00022801"/>
    </source>
</evidence>
<dbReference type="OrthoDB" id="199913at2759"/>
<dbReference type="EC" id="3.1.1.32" evidence="4"/>
<keyword evidence="5" id="KW-0964">Secreted</keyword>
<evidence type="ECO:0000256" key="2">
    <source>
        <dbReference type="ARBA" id="ARBA00004613"/>
    </source>
</evidence>
<dbReference type="Gene3D" id="3.40.50.1820">
    <property type="entry name" value="alpha/beta hydrolase"/>
    <property type="match status" value="2"/>
</dbReference>
<dbReference type="InterPro" id="IPR029058">
    <property type="entry name" value="AB_hydrolase_fold"/>
</dbReference>
<dbReference type="Proteomes" id="UP000639338">
    <property type="component" value="Unassembled WGS sequence"/>
</dbReference>
<dbReference type="PANTHER" id="PTHR11610:SF37">
    <property type="entry name" value="GH01208P"/>
    <property type="match status" value="1"/>
</dbReference>
<evidence type="ECO:0000256" key="11">
    <source>
        <dbReference type="SAM" id="SignalP"/>
    </source>
</evidence>
<comment type="subcellular location">
    <subcellularLocation>
        <location evidence="2">Secreted</location>
    </subcellularLocation>
</comment>
<dbReference type="GO" id="GO:0016042">
    <property type="term" value="P:lipid catabolic process"/>
    <property type="evidence" value="ECO:0007669"/>
    <property type="project" value="TreeGrafter"/>
</dbReference>
<comment type="catalytic activity">
    <reaction evidence="1">
        <text>a 1,2-diacyl-sn-glycero-3-phosphocholine + H2O = a 2-acyl-sn-glycero-3-phosphocholine + a fatty acid + H(+)</text>
        <dbReference type="Rhea" id="RHEA:18689"/>
        <dbReference type="ChEBI" id="CHEBI:15377"/>
        <dbReference type="ChEBI" id="CHEBI:15378"/>
        <dbReference type="ChEBI" id="CHEBI:28868"/>
        <dbReference type="ChEBI" id="CHEBI:57643"/>
        <dbReference type="ChEBI" id="CHEBI:57875"/>
        <dbReference type="EC" id="3.1.1.32"/>
    </reaction>
</comment>
<evidence type="ECO:0000256" key="5">
    <source>
        <dbReference type="ARBA" id="ARBA00022525"/>
    </source>
</evidence>
<dbReference type="PIRSF" id="PIRSF000865">
    <property type="entry name" value="Lipoprotein_lipase_LIPH"/>
    <property type="match status" value="1"/>
</dbReference>
<keyword evidence="9" id="KW-0106">Calcium</keyword>
<reference evidence="13 14" key="1">
    <citation type="submission" date="2020-08" db="EMBL/GenBank/DDBJ databases">
        <title>Aphidius gifuensis genome sequencing and assembly.</title>
        <authorList>
            <person name="Du Z."/>
        </authorList>
    </citation>
    <scope>NUCLEOTIDE SEQUENCE [LARGE SCALE GENOMIC DNA]</scope>
    <source>
        <strain evidence="13">YNYX2018</strain>
        <tissue evidence="13">Adults</tissue>
    </source>
</reference>
<evidence type="ECO:0000256" key="8">
    <source>
        <dbReference type="PIRSR" id="PIRSR000865-1"/>
    </source>
</evidence>
<dbReference type="GO" id="GO:0046872">
    <property type="term" value="F:metal ion binding"/>
    <property type="evidence" value="ECO:0007669"/>
    <property type="project" value="UniProtKB-KW"/>
</dbReference>
<feature type="active site" description="Charge relay system" evidence="8">
    <location>
        <position position="410"/>
    </location>
</feature>
<dbReference type="GO" id="GO:0017171">
    <property type="term" value="F:serine hydrolase activity"/>
    <property type="evidence" value="ECO:0007669"/>
    <property type="project" value="TreeGrafter"/>
</dbReference>